<name>A0A4Y3KSG9_9CELL</name>
<protein>
    <submittedName>
        <fullName evidence="1">Uncharacterized protein</fullName>
    </submittedName>
</protein>
<organism evidence="1 2">
    <name type="scientific">Cellulomonas cellasea</name>
    <dbReference type="NCBI Taxonomy" id="43670"/>
    <lineage>
        <taxon>Bacteria</taxon>
        <taxon>Bacillati</taxon>
        <taxon>Actinomycetota</taxon>
        <taxon>Actinomycetes</taxon>
        <taxon>Micrococcales</taxon>
        <taxon>Cellulomonadaceae</taxon>
        <taxon>Cellulomonas</taxon>
    </lineage>
</organism>
<evidence type="ECO:0000313" key="1">
    <source>
        <dbReference type="EMBL" id="GEA86923.1"/>
    </source>
</evidence>
<dbReference type="Proteomes" id="UP000317046">
    <property type="component" value="Unassembled WGS sequence"/>
</dbReference>
<keyword evidence="2" id="KW-1185">Reference proteome</keyword>
<proteinExistence type="predicted"/>
<evidence type="ECO:0000313" key="2">
    <source>
        <dbReference type="Proteomes" id="UP000317046"/>
    </source>
</evidence>
<reference evidence="1" key="1">
    <citation type="submission" date="2019-06" db="EMBL/GenBank/DDBJ databases">
        <title>Whole genome shotgun sequence of Cellulomonas cellasea NBRC 3753.</title>
        <authorList>
            <person name="Hosoyama A."/>
            <person name="Uohara A."/>
            <person name="Ohji S."/>
            <person name="Ichikawa N."/>
        </authorList>
    </citation>
    <scope>NUCLEOTIDE SEQUENCE [LARGE SCALE GENOMIC DNA]</scope>
    <source>
        <strain evidence="1">NBRC 3753</strain>
    </source>
</reference>
<sequence length="369" mass="40243">MRAAPHGPHERAAVRRLPGDPVVPITLRIDRVAALLNAELADDPVYDGVELQWFDDEAHGTGMLAFLSRREDRTVDYYLQPGLRLDPRGYEIGGGTRSWSVTKFAAARLAVAEDGVDAEVRFTDVDGRLIELRVDDRDGALRHRARLLAPVSAGIVRPTSLLLVWMNAFDLVRATATPPCVRIDGRTAEIGRLPGARLHRRHLIKYAASVVVVELNPDGDEQSAVDGSIGVSTGVSIGTGGAVTAVRGDHRAEVTLVPCVDLRTMADGACAEGRWRVTVDGARITGGRWAAARTRDEVCVELDDLERWQPGRLPWLLRLVTAVVPVFRRWPTTYTWRGTALLGAAPSVSGCWRRTGGHDGDSYRRATGS</sequence>
<dbReference type="AlphaFoldDB" id="A0A4Y3KSG9"/>
<accession>A0A4Y3KSG9</accession>
<comment type="caution">
    <text evidence="1">The sequence shown here is derived from an EMBL/GenBank/DDBJ whole genome shotgun (WGS) entry which is preliminary data.</text>
</comment>
<dbReference type="RefSeq" id="WP_141372009.1">
    <property type="nucleotide sequence ID" value="NZ_BJLR01000009.1"/>
</dbReference>
<gene>
    <name evidence="1" type="ORF">CCE01nite_08720</name>
</gene>
<dbReference type="EMBL" id="BJLR01000009">
    <property type="protein sequence ID" value="GEA86923.1"/>
    <property type="molecule type" value="Genomic_DNA"/>
</dbReference>